<dbReference type="EMBL" id="DTGZ01000185">
    <property type="protein sequence ID" value="HGV98577.1"/>
    <property type="molecule type" value="Genomic_DNA"/>
</dbReference>
<organism evidence="1">
    <name type="scientific">candidate division WOR-3 bacterium</name>
    <dbReference type="NCBI Taxonomy" id="2052148"/>
    <lineage>
        <taxon>Bacteria</taxon>
        <taxon>Bacteria division WOR-3</taxon>
    </lineage>
</organism>
<dbReference type="Gene3D" id="2.130.10.10">
    <property type="entry name" value="YVTN repeat-like/Quinoprotein amine dehydrogenase"/>
    <property type="match status" value="3"/>
</dbReference>
<sequence length="725" mass="81253">MICPLFLFIFNFSLKPFYYTNYNYYYSITAKDSLIYGATNGGVVKYNHLNDSFQVLTNADGLQTNRQNCIALDSSGFIWTGSEFGLALIDREFKFVRGYPKNLLPSSRIRAIYCLKDTILVGTENGLLFIATNSTPDNFGDDITLRIYESEGLISNNVTALGAGNDFWIGTDEGITKFSKDFLSHSNYTTVQGLLSNHINRIAVFDTQVLVATSSGINIFSNDHFDTLLSGYTVKDIVPVGDSLLLALDSTRQVGIFFQGSLKIIKDSLPYLTRVYDVENLNGMWLCALGNRWSYDYWGNGIGIYNFAKGCWRMKRANCLGSNHICDITANGEGVFVALGNRSSESKGFAWLTNENRWINYTKDSVLPSNQIHRCATAPDGKVWFGINCFGPLDTVQAINLDPITKELYFLRKCYKGMDSAVAIWDLEFDLENNMYLSLAGPSDKIWVIDSGLNNVYFLGDRTPGFEVEMAIDSSGRVYSTVTGAEGGLLMIDTKNTLFNRGDDESYKFGESDGLVSKYAQGCIIDKNNVLYIANESGLTIYDTKSFLGVKNISTGEIFDVELDKEGRVWMMTRTGIYYYDPVYKYHYGWEYNSMGINIEFLPMSNEVIQVQGFEFDPIRECFWLGGETGLLRLDIEYDKKPDLDSIVIYPNPVLKNGPVRIKNLPPDAVVNIYSIGGRAIEKGLKPDLFGEVFWEIPQGVGSGLYFALIDSPDGKRVCKFAIVK</sequence>
<reference evidence="1" key="1">
    <citation type="journal article" date="2020" name="mSystems">
        <title>Genome- and Community-Level Interaction Insights into Carbon Utilization and Element Cycling Functions of Hydrothermarchaeota in Hydrothermal Sediment.</title>
        <authorList>
            <person name="Zhou Z."/>
            <person name="Liu Y."/>
            <person name="Xu W."/>
            <person name="Pan J."/>
            <person name="Luo Z.H."/>
            <person name="Li M."/>
        </authorList>
    </citation>
    <scope>NUCLEOTIDE SEQUENCE [LARGE SCALE GENOMIC DNA]</scope>
    <source>
        <strain evidence="1">SpSt-774</strain>
    </source>
</reference>
<comment type="caution">
    <text evidence="1">The sequence shown here is derived from an EMBL/GenBank/DDBJ whole genome shotgun (WGS) entry which is preliminary data.</text>
</comment>
<proteinExistence type="predicted"/>
<dbReference type="SUPFAM" id="SSF63829">
    <property type="entry name" value="Calcium-dependent phosphotriesterase"/>
    <property type="match status" value="1"/>
</dbReference>
<evidence type="ECO:0000313" key="1">
    <source>
        <dbReference type="EMBL" id="HGV98577.1"/>
    </source>
</evidence>
<dbReference type="AlphaFoldDB" id="A0A7C4XM32"/>
<accession>A0A7C4XM32</accession>
<gene>
    <name evidence="1" type="ORF">ENV60_09845</name>
</gene>
<protein>
    <recommendedName>
        <fullName evidence="2">T9SS type A sorting domain-containing protein</fullName>
    </recommendedName>
</protein>
<name>A0A7C4XM32_UNCW3</name>
<dbReference type="InterPro" id="IPR015943">
    <property type="entry name" value="WD40/YVTN_repeat-like_dom_sf"/>
</dbReference>
<evidence type="ECO:0008006" key="2">
    <source>
        <dbReference type="Google" id="ProtNLM"/>
    </source>
</evidence>